<protein>
    <submittedName>
        <fullName evidence="3">PiRNA biogenesis protein EXD1</fullName>
    </submittedName>
</protein>
<dbReference type="InterPro" id="IPR012337">
    <property type="entry name" value="RNaseH-like_sf"/>
</dbReference>
<dbReference type="GO" id="GO:0003676">
    <property type="term" value="F:nucleic acid binding"/>
    <property type="evidence" value="ECO:0007669"/>
    <property type="project" value="InterPro"/>
</dbReference>
<dbReference type="SMART" id="SM00474">
    <property type="entry name" value="35EXOc"/>
    <property type="match status" value="1"/>
</dbReference>
<dbReference type="InterPro" id="IPR036397">
    <property type="entry name" value="RNaseH_sf"/>
</dbReference>
<dbReference type="OrthoDB" id="26838at2759"/>
<feature type="domain" description="3'-5' exonuclease" evidence="2">
    <location>
        <begin position="6"/>
        <end position="217"/>
    </location>
</feature>
<dbReference type="GO" id="GO:0008408">
    <property type="term" value="F:3'-5' exonuclease activity"/>
    <property type="evidence" value="ECO:0007669"/>
    <property type="project" value="InterPro"/>
</dbReference>
<feature type="region of interest" description="Disordered" evidence="1">
    <location>
        <begin position="230"/>
        <end position="260"/>
    </location>
</feature>
<dbReference type="InterPro" id="IPR002562">
    <property type="entry name" value="3'-5'_exonuclease_dom"/>
</dbReference>
<comment type="caution">
    <text evidence="3">The sequence shown here is derived from an EMBL/GenBank/DDBJ whole genome shotgun (WGS) entry which is preliminary data.</text>
</comment>
<dbReference type="Proteomes" id="UP000325902">
    <property type="component" value="Unassembled WGS sequence"/>
</dbReference>
<feature type="region of interest" description="Disordered" evidence="1">
    <location>
        <begin position="284"/>
        <end position="309"/>
    </location>
</feature>
<dbReference type="PANTHER" id="PTHR43040:SF1">
    <property type="entry name" value="RIBONUCLEASE D"/>
    <property type="match status" value="1"/>
</dbReference>
<evidence type="ECO:0000313" key="3">
    <source>
        <dbReference type="EMBL" id="KAB2571671.1"/>
    </source>
</evidence>
<dbReference type="AlphaFoldDB" id="A0A5N5D295"/>
<dbReference type="PANTHER" id="PTHR43040">
    <property type="entry name" value="RIBONUCLEASE D"/>
    <property type="match status" value="1"/>
</dbReference>
<proteinExistence type="predicted"/>
<organism evidence="3 4">
    <name type="scientific">Lasiodiplodia theobromae</name>
    <dbReference type="NCBI Taxonomy" id="45133"/>
    <lineage>
        <taxon>Eukaryota</taxon>
        <taxon>Fungi</taxon>
        <taxon>Dikarya</taxon>
        <taxon>Ascomycota</taxon>
        <taxon>Pezizomycotina</taxon>
        <taxon>Dothideomycetes</taxon>
        <taxon>Dothideomycetes incertae sedis</taxon>
        <taxon>Botryosphaeriales</taxon>
        <taxon>Botryosphaeriaceae</taxon>
        <taxon>Lasiodiplodia</taxon>
    </lineage>
</organism>
<reference evidence="3 4" key="1">
    <citation type="journal article" date="2019" name="Sci. Rep.">
        <title>A multi-omics analysis of the grapevine pathogen Lasiodiplodia theobromae reveals that temperature affects the expression of virulence- and pathogenicity-related genes.</title>
        <authorList>
            <person name="Felix C."/>
            <person name="Meneses R."/>
            <person name="Goncalves M.F.M."/>
            <person name="Tilleman L."/>
            <person name="Duarte A.S."/>
            <person name="Jorrin-Novo J.V."/>
            <person name="Van de Peer Y."/>
            <person name="Deforce D."/>
            <person name="Van Nieuwerburgh F."/>
            <person name="Esteves A.C."/>
            <person name="Alves A."/>
        </authorList>
    </citation>
    <scope>NUCLEOTIDE SEQUENCE [LARGE SCALE GENOMIC DNA]</scope>
    <source>
        <strain evidence="3 4">LA-SOL3</strain>
    </source>
</reference>
<evidence type="ECO:0000313" key="4">
    <source>
        <dbReference type="Proteomes" id="UP000325902"/>
    </source>
</evidence>
<dbReference type="SUPFAM" id="SSF53098">
    <property type="entry name" value="Ribonuclease H-like"/>
    <property type="match status" value="1"/>
</dbReference>
<sequence length="309" mass="35776">MMHIETEIINTVERIGEVVDRLVLVPEKPFSYSPSMYIDLEGINLCREGSISIFTLMVDVGTPTRCVYLFDVHSLGALVFNTAGVRMKTLKDILEDDKISKVFFDARNDSDALFAHFGVRLRGVEDVQLMESAKRRTTASRKFLKGLAKCVQENYGLPDLENWKLAKEKGKKLYKAEHGGSYEVFNQRPIPKEIISYCAGDVCYLPELRDRFWSNTTFRWQDLVTEETKKRVAASQEPDYQPKGPDRAKAPWSDDQNRTLDQWNYVPSRRDYFDEDWLNEDEFDDGWSDYGDDNDYEDWTTAPWEGPPS</sequence>
<dbReference type="EMBL" id="VCHE01000095">
    <property type="protein sequence ID" value="KAB2571671.1"/>
    <property type="molecule type" value="Genomic_DNA"/>
</dbReference>
<accession>A0A5N5D295</accession>
<evidence type="ECO:0000256" key="1">
    <source>
        <dbReference type="SAM" id="MobiDB-lite"/>
    </source>
</evidence>
<keyword evidence="4" id="KW-1185">Reference proteome</keyword>
<gene>
    <name evidence="3" type="primary">Exd1</name>
    <name evidence="3" type="ORF">DBV05_g9672</name>
</gene>
<dbReference type="Gene3D" id="3.30.420.10">
    <property type="entry name" value="Ribonuclease H-like superfamily/Ribonuclease H"/>
    <property type="match status" value="1"/>
</dbReference>
<name>A0A5N5D295_9PEZI</name>
<evidence type="ECO:0000259" key="2">
    <source>
        <dbReference type="SMART" id="SM00474"/>
    </source>
</evidence>
<dbReference type="Pfam" id="PF01612">
    <property type="entry name" value="DNA_pol_A_exo1"/>
    <property type="match status" value="1"/>
</dbReference>
<feature type="compositionally biased region" description="Acidic residues" evidence="1">
    <location>
        <begin position="284"/>
        <end position="298"/>
    </location>
</feature>
<dbReference type="GO" id="GO:0006139">
    <property type="term" value="P:nucleobase-containing compound metabolic process"/>
    <property type="evidence" value="ECO:0007669"/>
    <property type="project" value="InterPro"/>
</dbReference>